<dbReference type="Gene3D" id="2.60.120.40">
    <property type="match status" value="1"/>
</dbReference>
<organism evidence="2 3">
    <name type="scientific">Dreissena polymorpha</name>
    <name type="common">Zebra mussel</name>
    <name type="synonym">Mytilus polymorpha</name>
    <dbReference type="NCBI Taxonomy" id="45954"/>
    <lineage>
        <taxon>Eukaryota</taxon>
        <taxon>Metazoa</taxon>
        <taxon>Spiralia</taxon>
        <taxon>Lophotrochozoa</taxon>
        <taxon>Mollusca</taxon>
        <taxon>Bivalvia</taxon>
        <taxon>Autobranchia</taxon>
        <taxon>Heteroconchia</taxon>
        <taxon>Euheterodonta</taxon>
        <taxon>Imparidentia</taxon>
        <taxon>Neoheterodontei</taxon>
        <taxon>Myida</taxon>
        <taxon>Dreissenoidea</taxon>
        <taxon>Dreissenidae</taxon>
        <taxon>Dreissena</taxon>
    </lineage>
</organism>
<name>A0A9D4CZX5_DREPO</name>
<comment type="caution">
    <text evidence="2">The sequence shown here is derived from an EMBL/GenBank/DDBJ whole genome shotgun (WGS) entry which is preliminary data.</text>
</comment>
<accession>A0A9D4CZX5</accession>
<protein>
    <recommendedName>
        <fullName evidence="1">C1q domain-containing protein</fullName>
    </recommendedName>
</protein>
<feature type="domain" description="C1q" evidence="1">
    <location>
        <begin position="1"/>
        <end position="71"/>
    </location>
</feature>
<evidence type="ECO:0000313" key="2">
    <source>
        <dbReference type="EMBL" id="KAH3735259.1"/>
    </source>
</evidence>
<gene>
    <name evidence="2" type="ORF">DPMN_041723</name>
</gene>
<dbReference type="AlphaFoldDB" id="A0A9D4CZX5"/>
<evidence type="ECO:0000313" key="3">
    <source>
        <dbReference type="Proteomes" id="UP000828390"/>
    </source>
</evidence>
<dbReference type="EMBL" id="JAIWYP010000011">
    <property type="protein sequence ID" value="KAH3735259.1"/>
    <property type="molecule type" value="Genomic_DNA"/>
</dbReference>
<sequence>MATLTTEYHVCAPDAPIIFDRKLLDTRMSYDIRHGIFCAPVNGTYVFTATLSAKPGTFVHVKMVKRAISIQ</sequence>
<dbReference type="Pfam" id="PF00386">
    <property type="entry name" value="C1q"/>
    <property type="match status" value="1"/>
</dbReference>
<proteinExistence type="predicted"/>
<dbReference type="InterPro" id="IPR008983">
    <property type="entry name" value="Tumour_necrosis_fac-like_dom"/>
</dbReference>
<reference evidence="2" key="2">
    <citation type="submission" date="2020-11" db="EMBL/GenBank/DDBJ databases">
        <authorList>
            <person name="McCartney M.A."/>
            <person name="Auch B."/>
            <person name="Kono T."/>
            <person name="Mallez S."/>
            <person name="Becker A."/>
            <person name="Gohl D.M."/>
            <person name="Silverstein K.A.T."/>
            <person name="Koren S."/>
            <person name="Bechman K.B."/>
            <person name="Herman A."/>
            <person name="Abrahante J.E."/>
            <person name="Garbe J."/>
        </authorList>
    </citation>
    <scope>NUCLEOTIDE SEQUENCE</scope>
    <source>
        <strain evidence="2">Duluth1</strain>
        <tissue evidence="2">Whole animal</tissue>
    </source>
</reference>
<dbReference type="InterPro" id="IPR001073">
    <property type="entry name" value="C1q_dom"/>
</dbReference>
<dbReference type="Proteomes" id="UP000828390">
    <property type="component" value="Unassembled WGS sequence"/>
</dbReference>
<evidence type="ECO:0000259" key="1">
    <source>
        <dbReference type="PROSITE" id="PS50871"/>
    </source>
</evidence>
<dbReference type="PROSITE" id="PS50871">
    <property type="entry name" value="C1Q"/>
    <property type="match status" value="1"/>
</dbReference>
<reference evidence="2" key="1">
    <citation type="journal article" date="2019" name="bioRxiv">
        <title>The Genome of the Zebra Mussel, Dreissena polymorpha: A Resource for Invasive Species Research.</title>
        <authorList>
            <person name="McCartney M.A."/>
            <person name="Auch B."/>
            <person name="Kono T."/>
            <person name="Mallez S."/>
            <person name="Zhang Y."/>
            <person name="Obille A."/>
            <person name="Becker A."/>
            <person name="Abrahante J.E."/>
            <person name="Garbe J."/>
            <person name="Badalamenti J.P."/>
            <person name="Herman A."/>
            <person name="Mangelson H."/>
            <person name="Liachko I."/>
            <person name="Sullivan S."/>
            <person name="Sone E.D."/>
            <person name="Koren S."/>
            <person name="Silverstein K.A.T."/>
            <person name="Beckman K.B."/>
            <person name="Gohl D.M."/>
        </authorList>
    </citation>
    <scope>NUCLEOTIDE SEQUENCE</scope>
    <source>
        <strain evidence="2">Duluth1</strain>
        <tissue evidence="2">Whole animal</tissue>
    </source>
</reference>
<dbReference type="SUPFAM" id="SSF49842">
    <property type="entry name" value="TNF-like"/>
    <property type="match status" value="1"/>
</dbReference>
<keyword evidence="3" id="KW-1185">Reference proteome</keyword>